<feature type="compositionally biased region" description="Acidic residues" evidence="1">
    <location>
        <begin position="144"/>
        <end position="168"/>
    </location>
</feature>
<gene>
    <name evidence="2" type="ORF">QCA50_019866</name>
</gene>
<reference evidence="2 3" key="1">
    <citation type="submission" date="2022-09" db="EMBL/GenBank/DDBJ databases">
        <authorList>
            <person name="Palmer J.M."/>
        </authorList>
    </citation>
    <scope>NUCLEOTIDE SEQUENCE [LARGE SCALE GENOMIC DNA]</scope>
    <source>
        <strain evidence="2 3">DSM 7382</strain>
    </source>
</reference>
<dbReference type="AlphaFoldDB" id="A0AAW0FIY7"/>
<dbReference type="EMBL" id="JASBNA010000094">
    <property type="protein sequence ID" value="KAK7677157.1"/>
    <property type="molecule type" value="Genomic_DNA"/>
</dbReference>
<sequence>MVQAIAAFMEFCYIMRRAVVDEQDLKAAKTALARFEQYRVIFQLAGVRPTGFSLPRMHSLKHYLQHVREFGAPNGLCSSITEAKHIKAVKEPWRRSSRFEALGQMLLTNQRLDKLSASHADFKSRGMLSGTCLSAAIETFLDEIDDDSDDDPDDDSDDDPDDDSDDREDGVAPLPHPRRESPPANNPFAAMKDQGPVHGPRALSSVVLASCSVRGIPKDIDHISTHYNIETLPLYTSRFLYEQLHPHVDDVGMIPDNELPSVSQCHAKVFPSAITTFYAPSDPSGIGGMHHERTRATPSWRHSHPRYDCVFVSTGPGSGMCGMHAARVRLFFSFFYQDILYPCALVDWFVAISEETDPETGMWIVEPELDGAGEHVTSVIHIDTIVRSAHLIPVFDTTMITSSFHFSDSLDAFTSYYVNKYVDHHAFEIAF</sequence>
<protein>
    <submittedName>
        <fullName evidence="2">Uncharacterized protein</fullName>
    </submittedName>
</protein>
<keyword evidence="3" id="KW-1185">Reference proteome</keyword>
<accession>A0AAW0FIY7</accession>
<comment type="caution">
    <text evidence="2">The sequence shown here is derived from an EMBL/GenBank/DDBJ whole genome shotgun (WGS) entry which is preliminary data.</text>
</comment>
<organism evidence="2 3">
    <name type="scientific">Cerrena zonata</name>
    <dbReference type="NCBI Taxonomy" id="2478898"/>
    <lineage>
        <taxon>Eukaryota</taxon>
        <taxon>Fungi</taxon>
        <taxon>Dikarya</taxon>
        <taxon>Basidiomycota</taxon>
        <taxon>Agaricomycotina</taxon>
        <taxon>Agaricomycetes</taxon>
        <taxon>Polyporales</taxon>
        <taxon>Cerrenaceae</taxon>
        <taxon>Cerrena</taxon>
    </lineage>
</organism>
<proteinExistence type="predicted"/>
<evidence type="ECO:0000313" key="2">
    <source>
        <dbReference type="EMBL" id="KAK7677157.1"/>
    </source>
</evidence>
<name>A0AAW0FIY7_9APHY</name>
<evidence type="ECO:0000256" key="1">
    <source>
        <dbReference type="SAM" id="MobiDB-lite"/>
    </source>
</evidence>
<evidence type="ECO:0000313" key="3">
    <source>
        <dbReference type="Proteomes" id="UP001385951"/>
    </source>
</evidence>
<feature type="region of interest" description="Disordered" evidence="1">
    <location>
        <begin position="144"/>
        <end position="197"/>
    </location>
</feature>
<dbReference type="Proteomes" id="UP001385951">
    <property type="component" value="Unassembled WGS sequence"/>
</dbReference>